<dbReference type="SUPFAM" id="SSF50447">
    <property type="entry name" value="Translation proteins"/>
    <property type="match status" value="1"/>
</dbReference>
<evidence type="ECO:0000256" key="2">
    <source>
        <dbReference type="ARBA" id="ARBA00022730"/>
    </source>
</evidence>
<evidence type="ECO:0000256" key="5">
    <source>
        <dbReference type="ARBA" id="ARBA00023274"/>
    </source>
</evidence>
<evidence type="ECO:0000256" key="6">
    <source>
        <dbReference type="ARBA" id="ARBA00035243"/>
    </source>
</evidence>
<dbReference type="PANTHER" id="PTHR11229:SF16">
    <property type="entry name" value="LARGE RIBOSOMAL SUBUNIT PROTEIN UL3C"/>
    <property type="match status" value="1"/>
</dbReference>
<dbReference type="AlphaFoldDB" id="A0A372INY3"/>
<dbReference type="GO" id="GO:0003735">
    <property type="term" value="F:structural constituent of ribosome"/>
    <property type="evidence" value="ECO:0007669"/>
    <property type="project" value="UniProtKB-UniRule"/>
</dbReference>
<keyword evidence="5 7" id="KW-0687">Ribonucleoprotein</keyword>
<evidence type="ECO:0000256" key="3">
    <source>
        <dbReference type="ARBA" id="ARBA00022884"/>
    </source>
</evidence>
<comment type="similarity">
    <text evidence="1 7 8">Belongs to the universal ribosomal protein uL3 family.</text>
</comment>
<dbReference type="NCBIfam" id="TIGR03625">
    <property type="entry name" value="L3_bact"/>
    <property type="match status" value="1"/>
</dbReference>
<feature type="compositionally biased region" description="Basic residues" evidence="10">
    <location>
        <begin position="242"/>
        <end position="251"/>
    </location>
</feature>
<comment type="function">
    <text evidence="7 9">One of the primary rRNA binding proteins, it binds directly near the 3'-end of the 23S rRNA, where it nucleates assembly of the 50S subunit.</text>
</comment>
<keyword evidence="3 7" id="KW-0694">RNA-binding</keyword>
<evidence type="ECO:0000256" key="10">
    <source>
        <dbReference type="SAM" id="MobiDB-lite"/>
    </source>
</evidence>
<dbReference type="GO" id="GO:0006412">
    <property type="term" value="P:translation"/>
    <property type="evidence" value="ECO:0007669"/>
    <property type="project" value="UniProtKB-UniRule"/>
</dbReference>
<proteinExistence type="inferred from homology"/>
<dbReference type="PROSITE" id="PS00474">
    <property type="entry name" value="RIBOSOMAL_L3"/>
    <property type="match status" value="1"/>
</dbReference>
<name>A0A372INY3_9BACT</name>
<keyword evidence="4 7" id="KW-0689">Ribosomal protein</keyword>
<dbReference type="InterPro" id="IPR019926">
    <property type="entry name" value="Ribosomal_uL3_CS"/>
</dbReference>
<dbReference type="GO" id="GO:0022625">
    <property type="term" value="C:cytosolic large ribosomal subunit"/>
    <property type="evidence" value="ECO:0007669"/>
    <property type="project" value="TreeGrafter"/>
</dbReference>
<feature type="region of interest" description="Disordered" evidence="10">
    <location>
        <begin position="225"/>
        <end position="251"/>
    </location>
</feature>
<keyword evidence="2 7" id="KW-0699">rRNA-binding</keyword>
<comment type="caution">
    <text evidence="11">The sequence shown here is derived from an EMBL/GenBank/DDBJ whole genome shotgun (WGS) entry which is preliminary data.</text>
</comment>
<comment type="subunit">
    <text evidence="7 9">Part of the 50S ribosomal subunit. Forms a cluster with proteins L14 and L19.</text>
</comment>
<dbReference type="FunFam" id="2.40.30.10:FF:000004">
    <property type="entry name" value="50S ribosomal protein L3"/>
    <property type="match status" value="1"/>
</dbReference>
<keyword evidence="12" id="KW-1185">Reference proteome</keyword>
<accession>A0A372INY3</accession>
<evidence type="ECO:0000256" key="4">
    <source>
        <dbReference type="ARBA" id="ARBA00022980"/>
    </source>
</evidence>
<dbReference type="Gene3D" id="2.40.30.10">
    <property type="entry name" value="Translation factors"/>
    <property type="match status" value="1"/>
</dbReference>
<evidence type="ECO:0000256" key="9">
    <source>
        <dbReference type="RuleBase" id="RU003906"/>
    </source>
</evidence>
<dbReference type="EMBL" id="QVQT01000003">
    <property type="protein sequence ID" value="RFU16588.1"/>
    <property type="molecule type" value="Genomic_DNA"/>
</dbReference>
<dbReference type="FunFam" id="3.30.160.810:FF:000001">
    <property type="entry name" value="50S ribosomal protein L3"/>
    <property type="match status" value="1"/>
</dbReference>
<dbReference type="HAMAP" id="MF_01325_B">
    <property type="entry name" value="Ribosomal_uL3_B"/>
    <property type="match status" value="1"/>
</dbReference>
<evidence type="ECO:0000256" key="7">
    <source>
        <dbReference type="HAMAP-Rule" id="MF_01325"/>
    </source>
</evidence>
<organism evidence="11 12">
    <name type="scientific">Paracidobacterium acidisoli</name>
    <dbReference type="NCBI Taxonomy" id="2303751"/>
    <lineage>
        <taxon>Bacteria</taxon>
        <taxon>Pseudomonadati</taxon>
        <taxon>Acidobacteriota</taxon>
        <taxon>Terriglobia</taxon>
        <taxon>Terriglobales</taxon>
        <taxon>Acidobacteriaceae</taxon>
        <taxon>Paracidobacterium</taxon>
    </lineage>
</organism>
<gene>
    <name evidence="7" type="primary">rplC</name>
    <name evidence="11" type="ORF">D0Y96_07420</name>
</gene>
<dbReference type="InterPro" id="IPR009000">
    <property type="entry name" value="Transl_B-barrel_sf"/>
</dbReference>
<evidence type="ECO:0000313" key="12">
    <source>
        <dbReference type="Proteomes" id="UP000264702"/>
    </source>
</evidence>
<dbReference type="GO" id="GO:0019843">
    <property type="term" value="F:rRNA binding"/>
    <property type="evidence" value="ECO:0007669"/>
    <property type="project" value="UniProtKB-UniRule"/>
</dbReference>
<protein>
    <recommendedName>
        <fullName evidence="6 7">Large ribosomal subunit protein uL3</fullName>
    </recommendedName>
</protein>
<dbReference type="InterPro" id="IPR000597">
    <property type="entry name" value="Ribosomal_uL3"/>
</dbReference>
<evidence type="ECO:0000256" key="1">
    <source>
        <dbReference type="ARBA" id="ARBA00006540"/>
    </source>
</evidence>
<evidence type="ECO:0000256" key="8">
    <source>
        <dbReference type="RuleBase" id="RU003905"/>
    </source>
</evidence>
<reference evidence="11 12" key="1">
    <citation type="submission" date="2018-08" db="EMBL/GenBank/DDBJ databases">
        <title>Acidipila sp. 4G-K13, an acidobacterium isolated from forest soil.</title>
        <authorList>
            <person name="Gao Z.-H."/>
            <person name="Qiu L.-H."/>
        </authorList>
    </citation>
    <scope>NUCLEOTIDE SEQUENCE [LARGE SCALE GENOMIC DNA]</scope>
    <source>
        <strain evidence="11 12">4G-K13</strain>
    </source>
</reference>
<dbReference type="RefSeq" id="WP_117298758.1">
    <property type="nucleotide sequence ID" value="NZ_QVQT02000003.1"/>
</dbReference>
<dbReference type="InterPro" id="IPR019927">
    <property type="entry name" value="Ribosomal_uL3_bac/org-type"/>
</dbReference>
<dbReference type="Proteomes" id="UP000264702">
    <property type="component" value="Unassembled WGS sequence"/>
</dbReference>
<dbReference type="Pfam" id="PF00297">
    <property type="entry name" value="Ribosomal_L3"/>
    <property type="match status" value="1"/>
</dbReference>
<dbReference type="PANTHER" id="PTHR11229">
    <property type="entry name" value="50S RIBOSOMAL PROTEIN L3"/>
    <property type="match status" value="1"/>
</dbReference>
<dbReference type="Gene3D" id="3.30.160.810">
    <property type="match status" value="1"/>
</dbReference>
<evidence type="ECO:0000313" key="11">
    <source>
        <dbReference type="EMBL" id="RFU16588.1"/>
    </source>
</evidence>
<sequence>MAVTGILGKKIGMTQVFDEKGEVHPITVLQAGPCVITQLKTAAKDGYDAAQIGLVEFVKASKVTKPQAGHFAKNNVAPVRLIKEVGIEAAKPAVEDAAGDQESNGHAKAGDRVLVDIFTDEKYVDVIGTSKGRGFAGVVRRHGFGGGPKSHGHMFQVQGSIGASSFPSRVFPGQRMPGHMGVDQVTVRNLRIRGIDLDENLIMVEGAVPGPREGYVLISKAKAPPRERRGFAGGGTVDPLKASKKASGKKK</sequence>
<dbReference type="OrthoDB" id="9806135at2"/>